<dbReference type="SUPFAM" id="SSF47413">
    <property type="entry name" value="lambda repressor-like DNA-binding domains"/>
    <property type="match status" value="1"/>
</dbReference>
<accession>A0A6V8LDN8</accession>
<evidence type="ECO:0000313" key="2">
    <source>
        <dbReference type="EMBL" id="GFJ92206.1"/>
    </source>
</evidence>
<dbReference type="PROSITE" id="PS50943">
    <property type="entry name" value="HTH_CROC1"/>
    <property type="match status" value="1"/>
</dbReference>
<dbReference type="InterPro" id="IPR010982">
    <property type="entry name" value="Lambda_DNA-bd_dom_sf"/>
</dbReference>
<dbReference type="InterPro" id="IPR001387">
    <property type="entry name" value="Cro/C1-type_HTH"/>
</dbReference>
<feature type="domain" description="HTH cro/C1-type" evidence="1">
    <location>
        <begin position="23"/>
        <end position="76"/>
    </location>
</feature>
<dbReference type="AlphaFoldDB" id="A0A6V8LDN8"/>
<organism evidence="2 3">
    <name type="scientific">Phytohabitans rumicis</name>
    <dbReference type="NCBI Taxonomy" id="1076125"/>
    <lineage>
        <taxon>Bacteria</taxon>
        <taxon>Bacillati</taxon>
        <taxon>Actinomycetota</taxon>
        <taxon>Actinomycetes</taxon>
        <taxon>Micromonosporales</taxon>
        <taxon>Micromonosporaceae</taxon>
    </lineage>
</organism>
<evidence type="ECO:0000313" key="3">
    <source>
        <dbReference type="Proteomes" id="UP000482960"/>
    </source>
</evidence>
<dbReference type="GO" id="GO:0003677">
    <property type="term" value="F:DNA binding"/>
    <property type="evidence" value="ECO:0007669"/>
    <property type="project" value="InterPro"/>
</dbReference>
<proteinExistence type="predicted"/>
<evidence type="ECO:0000259" key="1">
    <source>
        <dbReference type="PROSITE" id="PS50943"/>
    </source>
</evidence>
<comment type="caution">
    <text evidence="2">The sequence shown here is derived from an EMBL/GenBank/DDBJ whole genome shotgun (WGS) entry which is preliminary data.</text>
</comment>
<reference evidence="2 3" key="1">
    <citation type="submission" date="2020-03" db="EMBL/GenBank/DDBJ databases">
        <title>Whole genome shotgun sequence of Phytohabitans rumicis NBRC 108638.</title>
        <authorList>
            <person name="Komaki H."/>
            <person name="Tamura T."/>
        </authorList>
    </citation>
    <scope>NUCLEOTIDE SEQUENCE [LARGE SCALE GENOMIC DNA]</scope>
    <source>
        <strain evidence="2 3">NBRC 108638</strain>
    </source>
</reference>
<dbReference type="Pfam" id="PF13560">
    <property type="entry name" value="HTH_31"/>
    <property type="match status" value="1"/>
</dbReference>
<dbReference type="RefSeq" id="WP_173079148.1">
    <property type="nucleotide sequence ID" value="NZ_BAABJB010000078.1"/>
</dbReference>
<dbReference type="Pfam" id="PF19054">
    <property type="entry name" value="DUF5753"/>
    <property type="match status" value="1"/>
</dbReference>
<gene>
    <name evidence="2" type="ORF">Prum_058480</name>
</gene>
<dbReference type="CDD" id="cd00093">
    <property type="entry name" value="HTH_XRE"/>
    <property type="match status" value="1"/>
</dbReference>
<protein>
    <recommendedName>
        <fullName evidence="1">HTH cro/C1-type domain-containing protein</fullName>
    </recommendedName>
</protein>
<dbReference type="Gene3D" id="1.10.260.40">
    <property type="entry name" value="lambda repressor-like DNA-binding domains"/>
    <property type="match status" value="1"/>
</dbReference>
<keyword evidence="3" id="KW-1185">Reference proteome</keyword>
<sequence>MPLRIEGNSPSVSLRSRWLGQQLRQLREDRGLTLRFVADGLGVEYAEVAAHEHGRHMFHHGKVAALLDLYRVYDDVERDHLLRLARDAFRLPRWEDDFHAPALDVSRLDFLWLESVADRIRCYSTTLVPDLLRTPSYVEAVVRRESPPMIADEQVRWWVRAFCDRQQILNAATSTEVQAVIAEAALRRPVGGAANTLQVQLAKTADGGSVQARVLPATATYLPGMDGSFTVFELPKPYPNAVACTPHLGGVAIHQERATKWYADVFDRLWRVALPPQDAATLIADAADLLPVNELSEGGH</sequence>
<dbReference type="InterPro" id="IPR043917">
    <property type="entry name" value="DUF5753"/>
</dbReference>
<dbReference type="EMBL" id="BLPG01000001">
    <property type="protein sequence ID" value="GFJ92206.1"/>
    <property type="molecule type" value="Genomic_DNA"/>
</dbReference>
<name>A0A6V8LDN8_9ACTN</name>
<dbReference type="Proteomes" id="UP000482960">
    <property type="component" value="Unassembled WGS sequence"/>
</dbReference>
<reference evidence="2 3" key="2">
    <citation type="submission" date="2020-03" db="EMBL/GenBank/DDBJ databases">
        <authorList>
            <person name="Ichikawa N."/>
            <person name="Kimura A."/>
            <person name="Kitahashi Y."/>
            <person name="Uohara A."/>
        </authorList>
    </citation>
    <scope>NUCLEOTIDE SEQUENCE [LARGE SCALE GENOMIC DNA]</scope>
    <source>
        <strain evidence="2 3">NBRC 108638</strain>
    </source>
</reference>